<evidence type="ECO:0000256" key="2">
    <source>
        <dbReference type="ARBA" id="ARBA00022727"/>
    </source>
</evidence>
<dbReference type="STRING" id="261392.SAMN02745149_00659"/>
<evidence type="ECO:0000313" key="9">
    <source>
        <dbReference type="EMBL" id="SJZ31900.1"/>
    </source>
</evidence>
<dbReference type="Pfam" id="PF05191">
    <property type="entry name" value="ADK_lid"/>
    <property type="match status" value="1"/>
</dbReference>
<comment type="subcellular location">
    <subcellularLocation>
        <location evidence="5 7">Cytoplasm</location>
    </subcellularLocation>
</comment>
<dbReference type="NCBIfam" id="NF011099">
    <property type="entry name" value="PRK14526.1"/>
    <property type="match status" value="1"/>
</dbReference>
<dbReference type="GO" id="GO:0005737">
    <property type="term" value="C:cytoplasm"/>
    <property type="evidence" value="ECO:0007669"/>
    <property type="project" value="UniProtKB-SubCell"/>
</dbReference>
<dbReference type="FunFam" id="3.40.50.300:FF:000106">
    <property type="entry name" value="Adenylate kinase mitochondrial"/>
    <property type="match status" value="1"/>
</dbReference>
<evidence type="ECO:0000256" key="1">
    <source>
        <dbReference type="ARBA" id="ARBA00022679"/>
    </source>
</evidence>
<feature type="binding site" evidence="5">
    <location>
        <position position="31"/>
    </location>
    <ligand>
        <name>AMP</name>
        <dbReference type="ChEBI" id="CHEBI:456215"/>
    </ligand>
</feature>
<evidence type="ECO:0000256" key="3">
    <source>
        <dbReference type="ARBA" id="ARBA00022741"/>
    </source>
</evidence>
<dbReference type="Gene3D" id="3.40.50.300">
    <property type="entry name" value="P-loop containing nucleotide triphosphate hydrolases"/>
    <property type="match status" value="1"/>
</dbReference>
<gene>
    <name evidence="5" type="primary">adk</name>
    <name evidence="9" type="ORF">SAMN02745149_00659</name>
</gene>
<feature type="region of interest" description="NMP" evidence="5">
    <location>
        <begin position="30"/>
        <end position="59"/>
    </location>
</feature>
<dbReference type="Pfam" id="PF00406">
    <property type="entry name" value="ADK"/>
    <property type="match status" value="1"/>
</dbReference>
<keyword evidence="5 7" id="KW-0067">ATP-binding</keyword>
<feature type="binding site" evidence="5">
    <location>
        <position position="122"/>
    </location>
    <ligand>
        <name>ATP</name>
        <dbReference type="ChEBI" id="CHEBI:30616"/>
    </ligand>
</feature>
<comment type="catalytic activity">
    <reaction evidence="5 7">
        <text>AMP + ATP = 2 ADP</text>
        <dbReference type="Rhea" id="RHEA:12973"/>
        <dbReference type="ChEBI" id="CHEBI:30616"/>
        <dbReference type="ChEBI" id="CHEBI:456215"/>
        <dbReference type="ChEBI" id="CHEBI:456216"/>
        <dbReference type="EC" id="2.7.4.3"/>
    </reaction>
</comment>
<dbReference type="EC" id="2.7.4.3" evidence="5 7"/>
<dbReference type="AlphaFoldDB" id="A0A1T4JP04"/>
<comment type="pathway">
    <text evidence="5">Purine metabolism; AMP biosynthesis via salvage pathway; AMP from ADP: step 1/1.</text>
</comment>
<feature type="binding site" evidence="5">
    <location>
        <position position="194"/>
    </location>
    <ligand>
        <name>ATP</name>
        <dbReference type="ChEBI" id="CHEBI:30616"/>
    </ligand>
</feature>
<name>A0A1T4JP04_TREPO</name>
<feature type="binding site" evidence="5">
    <location>
        <begin position="85"/>
        <end position="88"/>
    </location>
    <ligand>
        <name>AMP</name>
        <dbReference type="ChEBI" id="CHEBI:456215"/>
    </ligand>
</feature>
<evidence type="ECO:0000256" key="7">
    <source>
        <dbReference type="RuleBase" id="RU003331"/>
    </source>
</evidence>
<feature type="binding site" evidence="5">
    <location>
        <position position="128"/>
    </location>
    <ligand>
        <name>Zn(2+)</name>
        <dbReference type="ChEBI" id="CHEBI:29105"/>
        <note>structural</note>
    </ligand>
</feature>
<dbReference type="PANTHER" id="PTHR23359">
    <property type="entry name" value="NUCLEOTIDE KINASE"/>
    <property type="match status" value="1"/>
</dbReference>
<organism evidence="9 10">
    <name type="scientific">Treponema porcinum</name>
    <dbReference type="NCBI Taxonomy" id="261392"/>
    <lineage>
        <taxon>Bacteria</taxon>
        <taxon>Pseudomonadati</taxon>
        <taxon>Spirochaetota</taxon>
        <taxon>Spirochaetia</taxon>
        <taxon>Spirochaetales</taxon>
        <taxon>Treponemataceae</taxon>
        <taxon>Treponema</taxon>
    </lineage>
</organism>
<reference evidence="9 10" key="1">
    <citation type="submission" date="2017-02" db="EMBL/GenBank/DDBJ databases">
        <authorList>
            <person name="Peterson S.W."/>
        </authorList>
    </citation>
    <scope>NUCLEOTIDE SEQUENCE [LARGE SCALE GENOMIC DNA]</scope>
    <source>
        <strain evidence="9 10">ATCC BAA-908</strain>
    </source>
</reference>
<dbReference type="CDD" id="cd01428">
    <property type="entry name" value="ADK"/>
    <property type="match status" value="1"/>
</dbReference>
<keyword evidence="3 5" id="KW-0547">Nucleotide-binding</keyword>
<dbReference type="InterPro" id="IPR007862">
    <property type="entry name" value="Adenylate_kinase_lid-dom"/>
</dbReference>
<feature type="binding site" evidence="5">
    <location>
        <position position="145"/>
    </location>
    <ligand>
        <name>Zn(2+)</name>
        <dbReference type="ChEBI" id="CHEBI:29105"/>
        <note>structural</note>
    </ligand>
</feature>
<keyword evidence="2 5" id="KW-0545">Nucleotide biosynthesis</keyword>
<dbReference type="PRINTS" id="PR00094">
    <property type="entry name" value="ADENYLTKNASE"/>
</dbReference>
<comment type="domain">
    <text evidence="5">Consists of three domains, a large central CORE domain and two small peripheral domains, NMPbind and LID, which undergo movements during catalysis. The LID domain closes over the site of phosphoryl transfer upon ATP binding. Assembling and dissambling the active center during each catalytic cycle provides an effective means to prevent ATP hydrolysis. Some bacteria have evolved a zinc-coordinating structure that stabilizes the LID domain.</text>
</comment>
<feature type="domain" description="Adenylate kinase active site lid" evidence="8">
    <location>
        <begin position="122"/>
        <end position="157"/>
    </location>
</feature>
<evidence type="ECO:0000313" key="10">
    <source>
        <dbReference type="Proteomes" id="UP000190423"/>
    </source>
</evidence>
<protein>
    <recommendedName>
        <fullName evidence="5 7">Adenylate kinase</fullName>
        <shortName evidence="5">AK</shortName>
        <ecNumber evidence="5 7">2.7.4.3</ecNumber>
    </recommendedName>
    <alternativeName>
        <fullName evidence="5">ATP-AMP transphosphorylase</fullName>
    </alternativeName>
    <alternativeName>
        <fullName evidence="5">ATP:AMP phosphotransferase</fullName>
    </alternativeName>
    <alternativeName>
        <fullName evidence="5">Adenylate monophosphate kinase</fullName>
    </alternativeName>
</protein>
<dbReference type="InterPro" id="IPR006259">
    <property type="entry name" value="Adenyl_kin_sub"/>
</dbReference>
<dbReference type="NCBIfam" id="NF001381">
    <property type="entry name" value="PRK00279.1-3"/>
    <property type="match status" value="1"/>
</dbReference>
<dbReference type="NCBIfam" id="NF001380">
    <property type="entry name" value="PRK00279.1-2"/>
    <property type="match status" value="1"/>
</dbReference>
<evidence type="ECO:0000259" key="8">
    <source>
        <dbReference type="Pfam" id="PF05191"/>
    </source>
</evidence>
<feature type="binding site" evidence="5">
    <location>
        <position position="125"/>
    </location>
    <ligand>
        <name>Zn(2+)</name>
        <dbReference type="ChEBI" id="CHEBI:29105"/>
        <note>structural</note>
    </ligand>
</feature>
<dbReference type="InterPro" id="IPR033690">
    <property type="entry name" value="Adenylat_kinase_CS"/>
</dbReference>
<dbReference type="OrthoDB" id="9805030at2"/>
<dbReference type="InterPro" id="IPR000850">
    <property type="entry name" value="Adenylat/UMP-CMP_kin"/>
</dbReference>
<dbReference type="GeneID" id="78315972"/>
<dbReference type="Proteomes" id="UP000190423">
    <property type="component" value="Unassembled WGS sequence"/>
</dbReference>
<feature type="binding site" evidence="5">
    <location>
        <position position="148"/>
    </location>
    <ligand>
        <name>Zn(2+)</name>
        <dbReference type="ChEBI" id="CHEBI:29105"/>
        <note>structural</note>
    </ligand>
</feature>
<dbReference type="RefSeq" id="WP_078932580.1">
    <property type="nucleotide sequence ID" value="NZ_FUWG01000004.1"/>
</dbReference>
<feature type="binding site" evidence="5">
    <location>
        <position position="92"/>
    </location>
    <ligand>
        <name>AMP</name>
        <dbReference type="ChEBI" id="CHEBI:456215"/>
    </ligand>
</feature>
<comment type="function">
    <text evidence="5">Catalyzes the reversible transfer of the terminal phosphate group between ATP and AMP. Plays an important role in cellular energy homeostasis and in adenine nucleotide metabolism.</text>
</comment>
<evidence type="ECO:0000256" key="6">
    <source>
        <dbReference type="RuleBase" id="RU003330"/>
    </source>
</evidence>
<sequence>MNFIFLGPPGAGKGSLAVKVAEDYKIPHISTGDIFRAAIKNQTPLGVKVKAIIDSGSLVSDEITCELVKDRLSQPDTKKGFILDGFPRTIPQAEMFTTICPDVTVINFQIADDVVIKRLSTRRVCKKCGANYNILTLPPKTEGVCDECGGELYQRDDDKQESILHRMDVYREQTEPLIDFYRKKGQIKDIDGATQTAQLLEEFKKLFPAE</sequence>
<keyword evidence="4 5" id="KW-0418">Kinase</keyword>
<proteinExistence type="inferred from homology"/>
<comment type="caution">
    <text evidence="5">Lacks conserved residue(s) required for the propagation of feature annotation.</text>
</comment>
<feature type="region of interest" description="LID" evidence="5">
    <location>
        <begin position="121"/>
        <end position="158"/>
    </location>
</feature>
<evidence type="ECO:0000256" key="4">
    <source>
        <dbReference type="ARBA" id="ARBA00022777"/>
    </source>
</evidence>
<keyword evidence="5" id="KW-0963">Cytoplasm</keyword>
<feature type="binding site" evidence="5">
    <location>
        <position position="36"/>
    </location>
    <ligand>
        <name>AMP</name>
        <dbReference type="ChEBI" id="CHEBI:456215"/>
    </ligand>
</feature>
<keyword evidence="10" id="KW-1185">Reference proteome</keyword>
<dbReference type="InterPro" id="IPR027417">
    <property type="entry name" value="P-loop_NTPase"/>
</dbReference>
<feature type="binding site" evidence="5">
    <location>
        <position position="166"/>
    </location>
    <ligand>
        <name>AMP</name>
        <dbReference type="ChEBI" id="CHEBI:456215"/>
    </ligand>
</feature>
<dbReference type="GO" id="GO:0004017">
    <property type="term" value="F:AMP kinase activity"/>
    <property type="evidence" value="ECO:0007669"/>
    <property type="project" value="UniProtKB-UniRule"/>
</dbReference>
<dbReference type="HAMAP" id="MF_00235">
    <property type="entry name" value="Adenylate_kinase_Adk"/>
    <property type="match status" value="1"/>
</dbReference>
<keyword evidence="5" id="KW-0862">Zinc</keyword>
<dbReference type="EMBL" id="FUWG01000004">
    <property type="protein sequence ID" value="SJZ31900.1"/>
    <property type="molecule type" value="Genomic_DNA"/>
</dbReference>
<dbReference type="GO" id="GO:0005524">
    <property type="term" value="F:ATP binding"/>
    <property type="evidence" value="ECO:0007669"/>
    <property type="project" value="UniProtKB-UniRule"/>
</dbReference>
<dbReference type="NCBIfam" id="TIGR01351">
    <property type="entry name" value="adk"/>
    <property type="match status" value="1"/>
</dbReference>
<dbReference type="GO" id="GO:0044209">
    <property type="term" value="P:AMP salvage"/>
    <property type="evidence" value="ECO:0007669"/>
    <property type="project" value="UniProtKB-UniRule"/>
</dbReference>
<evidence type="ECO:0000256" key="5">
    <source>
        <dbReference type="HAMAP-Rule" id="MF_00235"/>
    </source>
</evidence>
<dbReference type="PROSITE" id="PS00113">
    <property type="entry name" value="ADENYLATE_KINASE"/>
    <property type="match status" value="1"/>
</dbReference>
<keyword evidence="1 5" id="KW-0808">Transferase</keyword>
<comment type="similarity">
    <text evidence="5 6">Belongs to the adenylate kinase family.</text>
</comment>
<dbReference type="GO" id="GO:0008270">
    <property type="term" value="F:zinc ion binding"/>
    <property type="evidence" value="ECO:0007669"/>
    <property type="project" value="UniProtKB-UniRule"/>
</dbReference>
<comment type="subunit">
    <text evidence="5 7">Monomer.</text>
</comment>
<keyword evidence="5" id="KW-0479">Metal-binding</keyword>
<dbReference type="SUPFAM" id="SSF52540">
    <property type="entry name" value="P-loop containing nucleoside triphosphate hydrolases"/>
    <property type="match status" value="1"/>
</dbReference>
<feature type="binding site" evidence="5">
    <location>
        <begin position="10"/>
        <end position="15"/>
    </location>
    <ligand>
        <name>ATP</name>
        <dbReference type="ChEBI" id="CHEBI:30616"/>
    </ligand>
</feature>
<feature type="binding site" evidence="5">
    <location>
        <begin position="57"/>
        <end position="59"/>
    </location>
    <ligand>
        <name>AMP</name>
        <dbReference type="ChEBI" id="CHEBI:456215"/>
    </ligand>
</feature>
<accession>A0A1T4JP04</accession>
<feature type="binding site" evidence="5">
    <location>
        <position position="155"/>
    </location>
    <ligand>
        <name>AMP</name>
        <dbReference type="ChEBI" id="CHEBI:456215"/>
    </ligand>
</feature>
<dbReference type="UniPathway" id="UPA00588">
    <property type="reaction ID" value="UER00649"/>
</dbReference>